<evidence type="ECO:0000313" key="1">
    <source>
        <dbReference type="EMBL" id="GFO24765.1"/>
    </source>
</evidence>
<dbReference type="Proteomes" id="UP000735302">
    <property type="component" value="Unassembled WGS sequence"/>
</dbReference>
<name>A0AAV4C066_9GAST</name>
<evidence type="ECO:0000313" key="2">
    <source>
        <dbReference type="Proteomes" id="UP000735302"/>
    </source>
</evidence>
<accession>A0AAV4C066</accession>
<proteinExistence type="predicted"/>
<sequence length="111" mass="12391">MRKCVAGLLLTRRIYAGNVLGVLNALKKHHAKASITESSLPSVKPCFGDMRSVYRPARHVCTYAPVDTDMNAYELMRSHDIRGRPLLTPGDGNCSVSFNFNNFDTQYQNSI</sequence>
<organism evidence="1 2">
    <name type="scientific">Plakobranchus ocellatus</name>
    <dbReference type="NCBI Taxonomy" id="259542"/>
    <lineage>
        <taxon>Eukaryota</taxon>
        <taxon>Metazoa</taxon>
        <taxon>Spiralia</taxon>
        <taxon>Lophotrochozoa</taxon>
        <taxon>Mollusca</taxon>
        <taxon>Gastropoda</taxon>
        <taxon>Heterobranchia</taxon>
        <taxon>Euthyneura</taxon>
        <taxon>Panpulmonata</taxon>
        <taxon>Sacoglossa</taxon>
        <taxon>Placobranchoidea</taxon>
        <taxon>Plakobranchidae</taxon>
        <taxon>Plakobranchus</taxon>
    </lineage>
</organism>
<keyword evidence="2" id="KW-1185">Reference proteome</keyword>
<comment type="caution">
    <text evidence="1">The sequence shown here is derived from an EMBL/GenBank/DDBJ whole genome shotgun (WGS) entry which is preliminary data.</text>
</comment>
<dbReference type="EMBL" id="BLXT01005626">
    <property type="protein sequence ID" value="GFO24765.1"/>
    <property type="molecule type" value="Genomic_DNA"/>
</dbReference>
<gene>
    <name evidence="1" type="ORF">PoB_005127000</name>
</gene>
<reference evidence="1 2" key="1">
    <citation type="journal article" date="2021" name="Elife">
        <title>Chloroplast acquisition without the gene transfer in kleptoplastic sea slugs, Plakobranchus ocellatus.</title>
        <authorList>
            <person name="Maeda T."/>
            <person name="Takahashi S."/>
            <person name="Yoshida T."/>
            <person name="Shimamura S."/>
            <person name="Takaki Y."/>
            <person name="Nagai Y."/>
            <person name="Toyoda A."/>
            <person name="Suzuki Y."/>
            <person name="Arimoto A."/>
            <person name="Ishii H."/>
            <person name="Satoh N."/>
            <person name="Nishiyama T."/>
            <person name="Hasebe M."/>
            <person name="Maruyama T."/>
            <person name="Minagawa J."/>
            <person name="Obokata J."/>
            <person name="Shigenobu S."/>
        </authorList>
    </citation>
    <scope>NUCLEOTIDE SEQUENCE [LARGE SCALE GENOMIC DNA]</scope>
</reference>
<protein>
    <submittedName>
        <fullName evidence="1">Uncharacterized protein</fullName>
    </submittedName>
</protein>
<dbReference type="AlphaFoldDB" id="A0AAV4C066"/>